<dbReference type="SUPFAM" id="SSF46689">
    <property type="entry name" value="Homeodomain-like"/>
    <property type="match status" value="1"/>
</dbReference>
<dbReference type="InterPro" id="IPR009057">
    <property type="entry name" value="Homeodomain-like_sf"/>
</dbReference>
<evidence type="ECO:0000256" key="2">
    <source>
        <dbReference type="PROSITE-ProRule" id="PRU00335"/>
    </source>
</evidence>
<protein>
    <recommendedName>
        <fullName evidence="3">HTH tetR-type domain-containing protein</fullName>
    </recommendedName>
</protein>
<dbReference type="PROSITE" id="PS50977">
    <property type="entry name" value="HTH_TETR_2"/>
    <property type="match status" value="1"/>
</dbReference>
<keyword evidence="1 2" id="KW-0238">DNA-binding</keyword>
<dbReference type="PANTHER" id="PTHR43479">
    <property type="entry name" value="ACREF/ENVCD OPERON REPRESSOR-RELATED"/>
    <property type="match status" value="1"/>
</dbReference>
<dbReference type="PANTHER" id="PTHR43479:SF11">
    <property type="entry name" value="ACREF_ENVCD OPERON REPRESSOR-RELATED"/>
    <property type="match status" value="1"/>
</dbReference>
<dbReference type="GO" id="GO:0003677">
    <property type="term" value="F:DNA binding"/>
    <property type="evidence" value="ECO:0007669"/>
    <property type="project" value="UniProtKB-UniRule"/>
</dbReference>
<dbReference type="InterPro" id="IPR001647">
    <property type="entry name" value="HTH_TetR"/>
</dbReference>
<reference evidence="4 5" key="1">
    <citation type="journal article" date="2015" name="Genome Announc.">
        <title>Expanding the biotechnology potential of lactobacilli through comparative genomics of 213 strains and associated genera.</title>
        <authorList>
            <person name="Sun Z."/>
            <person name="Harris H.M."/>
            <person name="McCann A."/>
            <person name="Guo C."/>
            <person name="Argimon S."/>
            <person name="Zhang W."/>
            <person name="Yang X."/>
            <person name="Jeffery I.B."/>
            <person name="Cooney J.C."/>
            <person name="Kagawa T.F."/>
            <person name="Liu W."/>
            <person name="Song Y."/>
            <person name="Salvetti E."/>
            <person name="Wrobel A."/>
            <person name="Rasinkangas P."/>
            <person name="Parkhill J."/>
            <person name="Rea M.C."/>
            <person name="O'Sullivan O."/>
            <person name="Ritari J."/>
            <person name="Douillard F.P."/>
            <person name="Paul Ross R."/>
            <person name="Yang R."/>
            <person name="Briner A.E."/>
            <person name="Felis G.E."/>
            <person name="de Vos W.M."/>
            <person name="Barrangou R."/>
            <person name="Klaenhammer T.R."/>
            <person name="Caufield P.W."/>
            <person name="Cui Y."/>
            <person name="Zhang H."/>
            <person name="O'Toole P.W."/>
        </authorList>
    </citation>
    <scope>NUCLEOTIDE SEQUENCE [LARGE SCALE GENOMIC DNA]</scope>
    <source>
        <strain evidence="4 5">DSM 15945</strain>
    </source>
</reference>
<accession>A0A0R1U7T2</accession>
<dbReference type="OrthoDB" id="9810250at2"/>
<evidence type="ECO:0000313" key="4">
    <source>
        <dbReference type="EMBL" id="KRL87347.1"/>
    </source>
</evidence>
<dbReference type="Gene3D" id="1.10.357.10">
    <property type="entry name" value="Tetracycline Repressor, domain 2"/>
    <property type="match status" value="1"/>
</dbReference>
<evidence type="ECO:0000259" key="3">
    <source>
        <dbReference type="PROSITE" id="PS50977"/>
    </source>
</evidence>
<dbReference type="EMBL" id="AZFJ01000025">
    <property type="protein sequence ID" value="KRL87347.1"/>
    <property type="molecule type" value="Genomic_DNA"/>
</dbReference>
<organism evidence="4 5">
    <name type="scientific">Lacticaseibacillus pantheris DSM 15945 = JCM 12539 = NBRC 106106</name>
    <dbReference type="NCBI Taxonomy" id="1423783"/>
    <lineage>
        <taxon>Bacteria</taxon>
        <taxon>Bacillati</taxon>
        <taxon>Bacillota</taxon>
        <taxon>Bacilli</taxon>
        <taxon>Lactobacillales</taxon>
        <taxon>Lactobacillaceae</taxon>
        <taxon>Lacticaseibacillus</taxon>
    </lineage>
</organism>
<dbReference type="AlphaFoldDB" id="A0A0R1U7T2"/>
<gene>
    <name evidence="4" type="ORF">FC50_GL002342</name>
</gene>
<dbReference type="PATRIC" id="fig|1423783.4.peg.2399"/>
<dbReference type="STRING" id="1423783.FC50_GL002342"/>
<sequence length="194" mass="22477">MEKHNANWIETHERITQAVFKLWETTPLNRITIHAVCEEAHINRSTFYVHFDNIYSVTDEAVNKAHADLLEFCVRSAQNIKNPQSLNKTVMDFLQLVQDSSCYYRMYFKHMHDLPFEVGGKIYTQLYDSLAVPYGYSHPDTTHVELNFMLASFEAATAMALSQWIDNDFADSKEQVARVIAREPLLENLARSRA</sequence>
<evidence type="ECO:0000256" key="1">
    <source>
        <dbReference type="ARBA" id="ARBA00023125"/>
    </source>
</evidence>
<feature type="domain" description="HTH tetR-type" evidence="3">
    <location>
        <begin position="9"/>
        <end position="69"/>
    </location>
</feature>
<evidence type="ECO:0000313" key="5">
    <source>
        <dbReference type="Proteomes" id="UP000051922"/>
    </source>
</evidence>
<proteinExistence type="predicted"/>
<dbReference type="InterPro" id="IPR050624">
    <property type="entry name" value="HTH-type_Tx_Regulator"/>
</dbReference>
<keyword evidence="5" id="KW-1185">Reference proteome</keyword>
<feature type="DNA-binding region" description="H-T-H motif" evidence="2">
    <location>
        <begin position="32"/>
        <end position="51"/>
    </location>
</feature>
<dbReference type="RefSeq" id="WP_054651680.1">
    <property type="nucleotide sequence ID" value="NZ_AZFJ01000025.1"/>
</dbReference>
<name>A0A0R1U7T2_9LACO</name>
<dbReference type="Proteomes" id="UP000051922">
    <property type="component" value="Unassembled WGS sequence"/>
</dbReference>
<comment type="caution">
    <text evidence="4">The sequence shown here is derived from an EMBL/GenBank/DDBJ whole genome shotgun (WGS) entry which is preliminary data.</text>
</comment>